<sequence length="33" mass="3814">MILTFERHRDSCFRHSENDEFLCRKSGAVSGQG</sequence>
<proteinExistence type="predicted"/>
<gene>
    <name evidence="1" type="ORF">MNBD_PLANCTO02-2488</name>
</gene>
<dbReference type="EMBL" id="UOGL01000582">
    <property type="protein sequence ID" value="VAX41709.1"/>
    <property type="molecule type" value="Genomic_DNA"/>
</dbReference>
<name>A0A3B1DH68_9ZZZZ</name>
<organism evidence="1">
    <name type="scientific">hydrothermal vent metagenome</name>
    <dbReference type="NCBI Taxonomy" id="652676"/>
    <lineage>
        <taxon>unclassified sequences</taxon>
        <taxon>metagenomes</taxon>
        <taxon>ecological metagenomes</taxon>
    </lineage>
</organism>
<dbReference type="AlphaFoldDB" id="A0A3B1DH68"/>
<feature type="non-terminal residue" evidence="1">
    <location>
        <position position="33"/>
    </location>
</feature>
<reference evidence="1" key="1">
    <citation type="submission" date="2018-06" db="EMBL/GenBank/DDBJ databases">
        <authorList>
            <person name="Zhirakovskaya E."/>
        </authorList>
    </citation>
    <scope>NUCLEOTIDE SEQUENCE</scope>
</reference>
<evidence type="ECO:0000313" key="1">
    <source>
        <dbReference type="EMBL" id="VAX41709.1"/>
    </source>
</evidence>
<protein>
    <submittedName>
        <fullName evidence="1">Uncharacterized protein</fullName>
    </submittedName>
</protein>
<accession>A0A3B1DH68</accession>